<dbReference type="InterPro" id="IPR000182">
    <property type="entry name" value="GNAT_dom"/>
</dbReference>
<dbReference type="Pfam" id="PF00583">
    <property type="entry name" value="Acetyltransf_1"/>
    <property type="match status" value="1"/>
</dbReference>
<evidence type="ECO:0000313" key="3">
    <source>
        <dbReference type="Proteomes" id="UP000669179"/>
    </source>
</evidence>
<dbReference type="PROSITE" id="PS51186">
    <property type="entry name" value="GNAT"/>
    <property type="match status" value="1"/>
</dbReference>
<evidence type="ECO:0000313" key="2">
    <source>
        <dbReference type="EMBL" id="MBO2448368.1"/>
    </source>
</evidence>
<dbReference type="Proteomes" id="UP000669179">
    <property type="component" value="Unassembled WGS sequence"/>
</dbReference>
<dbReference type="InterPro" id="IPR016181">
    <property type="entry name" value="Acyl_CoA_acyltransferase"/>
</dbReference>
<dbReference type="EMBL" id="JAGEOJ010000005">
    <property type="protein sequence ID" value="MBO2448368.1"/>
    <property type="molecule type" value="Genomic_DNA"/>
</dbReference>
<dbReference type="RefSeq" id="WP_208256004.1">
    <property type="nucleotide sequence ID" value="NZ_JAGEOJ010000005.1"/>
</dbReference>
<dbReference type="SUPFAM" id="SSF55729">
    <property type="entry name" value="Acyl-CoA N-acyltransferases (Nat)"/>
    <property type="match status" value="1"/>
</dbReference>
<sequence>MPDENQYALTRLNGSDALLLLDEVAEIYVPAYAEPPYEPHPMFSREAFVERTTRQANRDGFVLVAARSHAGELAGFSFGLPFGAGRWWRDVSGSTPPEEVVSASKFSVIELVVAAEHRGRGLARRLLNELLEGRPEQYAMLLAQPDAPARAMYDRWGWTEVAKVQSQPGADIDDALVLKL</sequence>
<evidence type="ECO:0000259" key="1">
    <source>
        <dbReference type="PROSITE" id="PS51186"/>
    </source>
</evidence>
<name>A0A939PE08_9ACTN</name>
<feature type="domain" description="N-acetyltransferase" evidence="1">
    <location>
        <begin position="19"/>
        <end position="180"/>
    </location>
</feature>
<keyword evidence="3" id="KW-1185">Reference proteome</keyword>
<gene>
    <name evidence="2" type="ORF">J4573_14785</name>
</gene>
<dbReference type="AlphaFoldDB" id="A0A939PE08"/>
<protein>
    <submittedName>
        <fullName evidence="2">GNAT family N-acetyltransferase</fullName>
    </submittedName>
</protein>
<dbReference type="GO" id="GO:0016747">
    <property type="term" value="F:acyltransferase activity, transferring groups other than amino-acyl groups"/>
    <property type="evidence" value="ECO:0007669"/>
    <property type="project" value="InterPro"/>
</dbReference>
<organism evidence="2 3">
    <name type="scientific">Actinomadura barringtoniae</name>
    <dbReference type="NCBI Taxonomy" id="1427535"/>
    <lineage>
        <taxon>Bacteria</taxon>
        <taxon>Bacillati</taxon>
        <taxon>Actinomycetota</taxon>
        <taxon>Actinomycetes</taxon>
        <taxon>Streptosporangiales</taxon>
        <taxon>Thermomonosporaceae</taxon>
        <taxon>Actinomadura</taxon>
    </lineage>
</organism>
<comment type="caution">
    <text evidence="2">The sequence shown here is derived from an EMBL/GenBank/DDBJ whole genome shotgun (WGS) entry which is preliminary data.</text>
</comment>
<accession>A0A939PE08</accession>
<reference evidence="2" key="1">
    <citation type="submission" date="2021-03" db="EMBL/GenBank/DDBJ databases">
        <authorList>
            <person name="Kanchanasin P."/>
            <person name="Saeng-In P."/>
            <person name="Phongsopitanun W."/>
            <person name="Yuki M."/>
            <person name="Kudo T."/>
            <person name="Ohkuma M."/>
            <person name="Tanasupawat S."/>
        </authorList>
    </citation>
    <scope>NUCLEOTIDE SEQUENCE</scope>
    <source>
        <strain evidence="2">GKU 128</strain>
    </source>
</reference>
<proteinExistence type="predicted"/>
<dbReference type="CDD" id="cd04301">
    <property type="entry name" value="NAT_SF"/>
    <property type="match status" value="1"/>
</dbReference>
<dbReference type="Gene3D" id="3.40.630.30">
    <property type="match status" value="1"/>
</dbReference>